<evidence type="ECO:0000256" key="1">
    <source>
        <dbReference type="SAM" id="MobiDB-lite"/>
    </source>
</evidence>
<accession>A0A5C6F5I2</accession>
<keyword evidence="3" id="KW-1185">Reference proteome</keyword>
<comment type="caution">
    <text evidence="2">The sequence shown here is derived from an EMBL/GenBank/DDBJ whole genome shotgun (WGS) entry which is preliminary data.</text>
</comment>
<gene>
    <name evidence="2" type="ORF">Poly59_14050</name>
</gene>
<feature type="region of interest" description="Disordered" evidence="1">
    <location>
        <begin position="1"/>
        <end position="22"/>
    </location>
</feature>
<sequence>MHRLVASSSKTNERKSPDQRLGHRVIIAEGAPVAMADTPENQTGFRQLISQTPRCRFPILRVVAIFASSTDAILGDGDGTLPDRTQS</sequence>
<proteinExistence type="predicted"/>
<name>A0A5C6F5I2_9BACT</name>
<feature type="compositionally biased region" description="Polar residues" evidence="1">
    <location>
        <begin position="1"/>
        <end position="10"/>
    </location>
</feature>
<organism evidence="2 3">
    <name type="scientific">Rubripirellula reticaptiva</name>
    <dbReference type="NCBI Taxonomy" id="2528013"/>
    <lineage>
        <taxon>Bacteria</taxon>
        <taxon>Pseudomonadati</taxon>
        <taxon>Planctomycetota</taxon>
        <taxon>Planctomycetia</taxon>
        <taxon>Pirellulales</taxon>
        <taxon>Pirellulaceae</taxon>
        <taxon>Rubripirellula</taxon>
    </lineage>
</organism>
<reference evidence="2 3" key="1">
    <citation type="submission" date="2019-02" db="EMBL/GenBank/DDBJ databases">
        <title>Deep-cultivation of Planctomycetes and their phenomic and genomic characterization uncovers novel biology.</title>
        <authorList>
            <person name="Wiegand S."/>
            <person name="Jogler M."/>
            <person name="Boedeker C."/>
            <person name="Pinto D."/>
            <person name="Vollmers J."/>
            <person name="Rivas-Marin E."/>
            <person name="Kohn T."/>
            <person name="Peeters S.H."/>
            <person name="Heuer A."/>
            <person name="Rast P."/>
            <person name="Oberbeckmann S."/>
            <person name="Bunk B."/>
            <person name="Jeske O."/>
            <person name="Meyerdierks A."/>
            <person name="Storesund J.E."/>
            <person name="Kallscheuer N."/>
            <person name="Luecker S."/>
            <person name="Lage O.M."/>
            <person name="Pohl T."/>
            <person name="Merkel B.J."/>
            <person name="Hornburger P."/>
            <person name="Mueller R.-W."/>
            <person name="Bruemmer F."/>
            <person name="Labrenz M."/>
            <person name="Spormann A.M."/>
            <person name="Op Den Camp H."/>
            <person name="Overmann J."/>
            <person name="Amann R."/>
            <person name="Jetten M.S.M."/>
            <person name="Mascher T."/>
            <person name="Medema M.H."/>
            <person name="Devos D.P."/>
            <person name="Kaster A.-K."/>
            <person name="Ovreas L."/>
            <person name="Rohde M."/>
            <person name="Galperin M.Y."/>
            <person name="Jogler C."/>
        </authorList>
    </citation>
    <scope>NUCLEOTIDE SEQUENCE [LARGE SCALE GENOMIC DNA]</scope>
    <source>
        <strain evidence="2 3">Poly59</strain>
    </source>
</reference>
<dbReference type="EMBL" id="SJPX01000002">
    <property type="protein sequence ID" value="TWU55109.1"/>
    <property type="molecule type" value="Genomic_DNA"/>
</dbReference>
<feature type="compositionally biased region" description="Basic and acidic residues" evidence="1">
    <location>
        <begin position="11"/>
        <end position="21"/>
    </location>
</feature>
<evidence type="ECO:0000313" key="2">
    <source>
        <dbReference type="EMBL" id="TWU55109.1"/>
    </source>
</evidence>
<dbReference type="Proteomes" id="UP000317977">
    <property type="component" value="Unassembled WGS sequence"/>
</dbReference>
<evidence type="ECO:0000313" key="3">
    <source>
        <dbReference type="Proteomes" id="UP000317977"/>
    </source>
</evidence>
<protein>
    <submittedName>
        <fullName evidence="2">Uncharacterized protein</fullName>
    </submittedName>
</protein>
<dbReference type="AlphaFoldDB" id="A0A5C6F5I2"/>